<comment type="caution">
    <text evidence="1">The sequence shown here is derived from an EMBL/GenBank/DDBJ whole genome shotgun (WGS) entry which is preliminary data.</text>
</comment>
<sequence>MCSFIPEQRICKKCRSTIEYERVSQQACHKSPKKYTGTKKRGTAVCYVKPEECNSCSLEALDADGWPEDREQHADLDWDAEDGDCERPARLPMQLGLWMEHTR</sequence>
<dbReference type="AlphaFoldDB" id="A0AAN7C8H4"/>
<proteinExistence type="predicted"/>
<protein>
    <submittedName>
        <fullName evidence="1">Uncharacterized protein</fullName>
    </submittedName>
</protein>
<gene>
    <name evidence="1" type="ORF">C8A03DRAFT_16243</name>
</gene>
<reference evidence="1" key="2">
    <citation type="submission" date="2023-05" db="EMBL/GenBank/DDBJ databases">
        <authorList>
            <consortium name="Lawrence Berkeley National Laboratory"/>
            <person name="Steindorff A."/>
            <person name="Hensen N."/>
            <person name="Bonometti L."/>
            <person name="Westerberg I."/>
            <person name="Brannstrom I.O."/>
            <person name="Guillou S."/>
            <person name="Cros-Aarteil S."/>
            <person name="Calhoun S."/>
            <person name="Haridas S."/>
            <person name="Kuo A."/>
            <person name="Mondo S."/>
            <person name="Pangilinan J."/>
            <person name="Riley R."/>
            <person name="Labutti K."/>
            <person name="Andreopoulos B."/>
            <person name="Lipzen A."/>
            <person name="Chen C."/>
            <person name="Yanf M."/>
            <person name="Daum C."/>
            <person name="Ng V."/>
            <person name="Clum A."/>
            <person name="Ohm R."/>
            <person name="Martin F."/>
            <person name="Silar P."/>
            <person name="Natvig D."/>
            <person name="Lalanne C."/>
            <person name="Gautier V."/>
            <person name="Ament-Velasquez S.L."/>
            <person name="Kruys A."/>
            <person name="Hutchinson M.I."/>
            <person name="Powell A.J."/>
            <person name="Barry K."/>
            <person name="Miller A.N."/>
            <person name="Grigoriev I.V."/>
            <person name="Debuchy R."/>
            <person name="Gladieux P."/>
            <person name="Thoren M.H."/>
            <person name="Johannesson H."/>
        </authorList>
    </citation>
    <scope>NUCLEOTIDE SEQUENCE</scope>
    <source>
        <strain evidence="1">CBS 532.94</strain>
    </source>
</reference>
<evidence type="ECO:0000313" key="2">
    <source>
        <dbReference type="Proteomes" id="UP001303760"/>
    </source>
</evidence>
<dbReference type="Proteomes" id="UP001303760">
    <property type="component" value="Unassembled WGS sequence"/>
</dbReference>
<accession>A0AAN7C8H4</accession>
<organism evidence="1 2">
    <name type="scientific">Achaetomium macrosporum</name>
    <dbReference type="NCBI Taxonomy" id="79813"/>
    <lineage>
        <taxon>Eukaryota</taxon>
        <taxon>Fungi</taxon>
        <taxon>Dikarya</taxon>
        <taxon>Ascomycota</taxon>
        <taxon>Pezizomycotina</taxon>
        <taxon>Sordariomycetes</taxon>
        <taxon>Sordariomycetidae</taxon>
        <taxon>Sordariales</taxon>
        <taxon>Chaetomiaceae</taxon>
        <taxon>Achaetomium</taxon>
    </lineage>
</organism>
<evidence type="ECO:0000313" key="1">
    <source>
        <dbReference type="EMBL" id="KAK4237175.1"/>
    </source>
</evidence>
<reference evidence="1" key="1">
    <citation type="journal article" date="2023" name="Mol. Phylogenet. Evol.">
        <title>Genome-scale phylogeny and comparative genomics of the fungal order Sordariales.</title>
        <authorList>
            <person name="Hensen N."/>
            <person name="Bonometti L."/>
            <person name="Westerberg I."/>
            <person name="Brannstrom I.O."/>
            <person name="Guillou S."/>
            <person name="Cros-Aarteil S."/>
            <person name="Calhoun S."/>
            <person name="Haridas S."/>
            <person name="Kuo A."/>
            <person name="Mondo S."/>
            <person name="Pangilinan J."/>
            <person name="Riley R."/>
            <person name="LaButti K."/>
            <person name="Andreopoulos B."/>
            <person name="Lipzen A."/>
            <person name="Chen C."/>
            <person name="Yan M."/>
            <person name="Daum C."/>
            <person name="Ng V."/>
            <person name="Clum A."/>
            <person name="Steindorff A."/>
            <person name="Ohm R.A."/>
            <person name="Martin F."/>
            <person name="Silar P."/>
            <person name="Natvig D.O."/>
            <person name="Lalanne C."/>
            <person name="Gautier V."/>
            <person name="Ament-Velasquez S.L."/>
            <person name="Kruys A."/>
            <person name="Hutchinson M.I."/>
            <person name="Powell A.J."/>
            <person name="Barry K."/>
            <person name="Miller A.N."/>
            <person name="Grigoriev I.V."/>
            <person name="Debuchy R."/>
            <person name="Gladieux P."/>
            <person name="Hiltunen Thoren M."/>
            <person name="Johannesson H."/>
        </authorList>
    </citation>
    <scope>NUCLEOTIDE SEQUENCE</scope>
    <source>
        <strain evidence="1">CBS 532.94</strain>
    </source>
</reference>
<dbReference type="EMBL" id="MU860151">
    <property type="protein sequence ID" value="KAK4237175.1"/>
    <property type="molecule type" value="Genomic_DNA"/>
</dbReference>
<keyword evidence="2" id="KW-1185">Reference proteome</keyword>
<name>A0AAN7C8H4_9PEZI</name>